<organism evidence="1 2">
    <name type="scientific">Serendipita indica (strain DSM 11827)</name>
    <name type="common">Root endophyte fungus</name>
    <name type="synonym">Piriformospora indica</name>
    <dbReference type="NCBI Taxonomy" id="1109443"/>
    <lineage>
        <taxon>Eukaryota</taxon>
        <taxon>Fungi</taxon>
        <taxon>Dikarya</taxon>
        <taxon>Basidiomycota</taxon>
        <taxon>Agaricomycotina</taxon>
        <taxon>Agaricomycetes</taxon>
        <taxon>Sebacinales</taxon>
        <taxon>Serendipitaceae</taxon>
        <taxon>Serendipita</taxon>
    </lineage>
</organism>
<evidence type="ECO:0000313" key="2">
    <source>
        <dbReference type="Proteomes" id="UP000007148"/>
    </source>
</evidence>
<keyword evidence="2" id="KW-1185">Reference proteome</keyword>
<dbReference type="EMBL" id="CAFZ01000006">
    <property type="protein sequence ID" value="CCA66846.1"/>
    <property type="molecule type" value="Genomic_DNA"/>
</dbReference>
<gene>
    <name evidence="1" type="ORF">PIIN_00608</name>
</gene>
<comment type="caution">
    <text evidence="1">The sequence shown here is derived from an EMBL/GenBank/DDBJ whole genome shotgun (WGS) entry which is preliminary data.</text>
</comment>
<sequence length="187" mass="20183">MALQHLPPPSQRVISSLAIPSYFIQVPLALITNARNGGDIAVWPESTEADADGERSWKATIGGLTIYIRSQPVPLDRGSTYAVSPVNKEEIAIPPSLMGMNILHPEPTGPGIPAMETSFGVEHQGIPVLLSDRSTHEQAILRACKVCQQEVIHSPLCPTIREGYNCEWCLGQNGAHSLDCSGFASHH</sequence>
<dbReference type="HOGENOM" id="CLU_1195504_0_0_1"/>
<reference evidence="1" key="2">
    <citation type="submission" date="2011-05" db="EMBL/GenBank/DDBJ databases">
        <authorList>
            <person name="MIPS"/>
        </authorList>
    </citation>
    <scope>NUCLEOTIDE SEQUENCE</scope>
    <source>
        <strain evidence="1">DSM 11827</strain>
    </source>
</reference>
<dbReference type="AlphaFoldDB" id="G4T684"/>
<dbReference type="Proteomes" id="UP000007148">
    <property type="component" value="Unassembled WGS sequence"/>
</dbReference>
<accession>G4T684</accession>
<protein>
    <submittedName>
        <fullName evidence="1">Uncharacterized protein</fullName>
    </submittedName>
</protein>
<dbReference type="OrthoDB" id="10470722at2759"/>
<evidence type="ECO:0000313" key="1">
    <source>
        <dbReference type="EMBL" id="CCA66846.1"/>
    </source>
</evidence>
<dbReference type="InParanoid" id="G4T684"/>
<reference evidence="1" key="1">
    <citation type="journal article" date="2011" name="PLoS Pathog.">
        <title>Endophytic Life Strategies Decoded by Genome and Transcriptome Analyses of the Mutualistic Root Symbiont Piriformospora indica.</title>
        <authorList>
            <person name="Zuccaro A."/>
            <person name="Lahrmann U."/>
            <person name="Guldener U."/>
            <person name="Langen G."/>
            <person name="Pfiffi S."/>
            <person name="Biedenkopf D."/>
            <person name="Wong P."/>
            <person name="Samans B."/>
            <person name="Grimm C."/>
            <person name="Basiewicz M."/>
            <person name="Murat C."/>
            <person name="Martin F."/>
            <person name="Kogel K.H."/>
        </authorList>
    </citation>
    <scope>NUCLEOTIDE SEQUENCE [LARGE SCALE GENOMIC DNA]</scope>
    <source>
        <strain evidence="1">DSM 11827</strain>
    </source>
</reference>
<proteinExistence type="predicted"/>
<name>G4T684_SERID</name>